<dbReference type="EMBL" id="NKQK01000012">
    <property type="protein sequence ID" value="PSS16083.1"/>
    <property type="molecule type" value="Genomic_DNA"/>
</dbReference>
<sequence>MDQTLRKSNKSIQILLSISAFSLLLSCFPFLPSLCHYFSNFSFQIFSYTTDRNYIFLFCNGILVFLIRNSVLASENQTPVPESSEKRAVAREEAVGIEQEKERGNENLVAEKGKENEILTTQQQEDEEEEEEGGLDIIKEEEFFEEEGMELLSAEELNKKCDEFIRKMREGIKFEAKVMVYSI</sequence>
<organism evidence="2 3">
    <name type="scientific">Actinidia chinensis var. chinensis</name>
    <name type="common">Chinese soft-hair kiwi</name>
    <dbReference type="NCBI Taxonomy" id="1590841"/>
    <lineage>
        <taxon>Eukaryota</taxon>
        <taxon>Viridiplantae</taxon>
        <taxon>Streptophyta</taxon>
        <taxon>Embryophyta</taxon>
        <taxon>Tracheophyta</taxon>
        <taxon>Spermatophyta</taxon>
        <taxon>Magnoliopsida</taxon>
        <taxon>eudicotyledons</taxon>
        <taxon>Gunneridae</taxon>
        <taxon>Pentapetalae</taxon>
        <taxon>asterids</taxon>
        <taxon>Ericales</taxon>
        <taxon>Actinidiaceae</taxon>
        <taxon>Actinidia</taxon>
    </lineage>
</organism>
<keyword evidence="3" id="KW-1185">Reference proteome</keyword>
<keyword evidence="1" id="KW-0812">Transmembrane</keyword>
<keyword evidence="1" id="KW-1133">Transmembrane helix</keyword>
<dbReference type="PANTHER" id="PTHR34947:SF3">
    <property type="entry name" value="TRANSMEMBRANE PROTEIN"/>
    <property type="match status" value="1"/>
</dbReference>
<feature type="transmembrane region" description="Helical" evidence="1">
    <location>
        <begin position="12"/>
        <end position="34"/>
    </location>
</feature>
<feature type="transmembrane region" description="Helical" evidence="1">
    <location>
        <begin position="54"/>
        <end position="71"/>
    </location>
</feature>
<dbReference type="Gramene" id="PSS16083">
    <property type="protein sequence ID" value="PSS16083"/>
    <property type="gene ID" value="CEY00_Acc13582"/>
</dbReference>
<reference evidence="3" key="2">
    <citation type="journal article" date="2018" name="BMC Genomics">
        <title>A manually annotated Actinidia chinensis var. chinensis (kiwifruit) genome highlights the challenges associated with draft genomes and gene prediction in plants.</title>
        <authorList>
            <person name="Pilkington S.M."/>
            <person name="Crowhurst R."/>
            <person name="Hilario E."/>
            <person name="Nardozza S."/>
            <person name="Fraser L."/>
            <person name="Peng Y."/>
            <person name="Gunaseelan K."/>
            <person name="Simpson R."/>
            <person name="Tahir J."/>
            <person name="Deroles S.C."/>
            <person name="Templeton K."/>
            <person name="Luo Z."/>
            <person name="Davy M."/>
            <person name="Cheng C."/>
            <person name="McNeilage M."/>
            <person name="Scaglione D."/>
            <person name="Liu Y."/>
            <person name="Zhang Q."/>
            <person name="Datson P."/>
            <person name="De Silva N."/>
            <person name="Gardiner S.E."/>
            <person name="Bassett H."/>
            <person name="Chagne D."/>
            <person name="McCallum J."/>
            <person name="Dzierzon H."/>
            <person name="Deng C."/>
            <person name="Wang Y.Y."/>
            <person name="Barron L."/>
            <person name="Manako K."/>
            <person name="Bowen J."/>
            <person name="Foster T.M."/>
            <person name="Erridge Z.A."/>
            <person name="Tiffin H."/>
            <person name="Waite C.N."/>
            <person name="Davies K.M."/>
            <person name="Grierson E.P."/>
            <person name="Laing W.A."/>
            <person name="Kirk R."/>
            <person name="Chen X."/>
            <person name="Wood M."/>
            <person name="Montefiori M."/>
            <person name="Brummell D.A."/>
            <person name="Schwinn K.E."/>
            <person name="Catanach A."/>
            <person name="Fullerton C."/>
            <person name="Li D."/>
            <person name="Meiyalaghan S."/>
            <person name="Nieuwenhuizen N."/>
            <person name="Read N."/>
            <person name="Prakash R."/>
            <person name="Hunter D."/>
            <person name="Zhang H."/>
            <person name="McKenzie M."/>
            <person name="Knabel M."/>
            <person name="Harris A."/>
            <person name="Allan A.C."/>
            <person name="Gleave A."/>
            <person name="Chen A."/>
            <person name="Janssen B.J."/>
            <person name="Plunkett B."/>
            <person name="Ampomah-Dwamena C."/>
            <person name="Voogd C."/>
            <person name="Leif D."/>
            <person name="Lafferty D."/>
            <person name="Souleyre E.J.F."/>
            <person name="Varkonyi-Gasic E."/>
            <person name="Gambi F."/>
            <person name="Hanley J."/>
            <person name="Yao J.L."/>
            <person name="Cheung J."/>
            <person name="David K.M."/>
            <person name="Warren B."/>
            <person name="Marsh K."/>
            <person name="Snowden K.C."/>
            <person name="Lin-Wang K."/>
            <person name="Brian L."/>
            <person name="Martinez-Sanchez M."/>
            <person name="Wang M."/>
            <person name="Ileperuma N."/>
            <person name="Macnee N."/>
            <person name="Campin R."/>
            <person name="McAtee P."/>
            <person name="Drummond R.S.M."/>
            <person name="Espley R.V."/>
            <person name="Ireland H.S."/>
            <person name="Wu R."/>
            <person name="Atkinson R.G."/>
            <person name="Karunairetnam S."/>
            <person name="Bulley S."/>
            <person name="Chunkath S."/>
            <person name="Hanley Z."/>
            <person name="Storey R."/>
            <person name="Thrimawithana A.H."/>
            <person name="Thomson S."/>
            <person name="David C."/>
            <person name="Testolin R."/>
            <person name="Huang H."/>
            <person name="Hellens R.P."/>
            <person name="Schaffer R.J."/>
        </authorList>
    </citation>
    <scope>NUCLEOTIDE SEQUENCE [LARGE SCALE GENOMIC DNA]</scope>
    <source>
        <strain evidence="3">cv. Red5</strain>
    </source>
</reference>
<dbReference type="InParanoid" id="A0A2R6QWE8"/>
<gene>
    <name evidence="2" type="ORF">CEY00_Acc13582</name>
</gene>
<evidence type="ECO:0000313" key="2">
    <source>
        <dbReference type="EMBL" id="PSS16083.1"/>
    </source>
</evidence>
<evidence type="ECO:0000313" key="3">
    <source>
        <dbReference type="Proteomes" id="UP000241394"/>
    </source>
</evidence>
<dbReference type="PROSITE" id="PS51257">
    <property type="entry name" value="PROKAR_LIPOPROTEIN"/>
    <property type="match status" value="1"/>
</dbReference>
<protein>
    <submittedName>
        <fullName evidence="2">UvrABC system protein like</fullName>
    </submittedName>
</protein>
<reference evidence="2 3" key="1">
    <citation type="submission" date="2017-07" db="EMBL/GenBank/DDBJ databases">
        <title>An improved, manually edited Actinidia chinensis var. chinensis (kiwifruit) genome highlights the challenges associated with draft genomes and gene prediction in plants.</title>
        <authorList>
            <person name="Pilkington S."/>
            <person name="Crowhurst R."/>
            <person name="Hilario E."/>
            <person name="Nardozza S."/>
            <person name="Fraser L."/>
            <person name="Peng Y."/>
            <person name="Gunaseelan K."/>
            <person name="Simpson R."/>
            <person name="Tahir J."/>
            <person name="Deroles S."/>
            <person name="Templeton K."/>
            <person name="Luo Z."/>
            <person name="Davy M."/>
            <person name="Cheng C."/>
            <person name="Mcneilage M."/>
            <person name="Scaglione D."/>
            <person name="Liu Y."/>
            <person name="Zhang Q."/>
            <person name="Datson P."/>
            <person name="De Silva N."/>
            <person name="Gardiner S."/>
            <person name="Bassett H."/>
            <person name="Chagne D."/>
            <person name="Mccallum J."/>
            <person name="Dzierzon H."/>
            <person name="Deng C."/>
            <person name="Wang Y.-Y."/>
            <person name="Barron N."/>
            <person name="Manako K."/>
            <person name="Bowen J."/>
            <person name="Foster T."/>
            <person name="Erridge Z."/>
            <person name="Tiffin H."/>
            <person name="Waite C."/>
            <person name="Davies K."/>
            <person name="Grierson E."/>
            <person name="Laing W."/>
            <person name="Kirk R."/>
            <person name="Chen X."/>
            <person name="Wood M."/>
            <person name="Montefiori M."/>
            <person name="Brummell D."/>
            <person name="Schwinn K."/>
            <person name="Catanach A."/>
            <person name="Fullerton C."/>
            <person name="Li D."/>
            <person name="Meiyalaghan S."/>
            <person name="Nieuwenhuizen N."/>
            <person name="Read N."/>
            <person name="Prakash R."/>
            <person name="Hunter D."/>
            <person name="Zhang H."/>
            <person name="Mckenzie M."/>
            <person name="Knabel M."/>
            <person name="Harris A."/>
            <person name="Allan A."/>
            <person name="Chen A."/>
            <person name="Janssen B."/>
            <person name="Plunkett B."/>
            <person name="Dwamena C."/>
            <person name="Voogd C."/>
            <person name="Leif D."/>
            <person name="Lafferty D."/>
            <person name="Souleyre E."/>
            <person name="Varkonyi-Gasic E."/>
            <person name="Gambi F."/>
            <person name="Hanley J."/>
            <person name="Yao J.-L."/>
            <person name="Cheung J."/>
            <person name="David K."/>
            <person name="Warren B."/>
            <person name="Marsh K."/>
            <person name="Snowden K."/>
            <person name="Lin-Wang K."/>
            <person name="Brian L."/>
            <person name="Martinez-Sanchez M."/>
            <person name="Wang M."/>
            <person name="Ileperuma N."/>
            <person name="Macnee N."/>
            <person name="Campin R."/>
            <person name="Mcatee P."/>
            <person name="Drummond R."/>
            <person name="Espley R."/>
            <person name="Ireland H."/>
            <person name="Wu R."/>
            <person name="Atkinson R."/>
            <person name="Karunairetnam S."/>
            <person name="Bulley S."/>
            <person name="Chunkath S."/>
            <person name="Hanley Z."/>
            <person name="Storey R."/>
            <person name="Thrimawithana A."/>
            <person name="Thomson S."/>
            <person name="David C."/>
            <person name="Testolin R."/>
        </authorList>
    </citation>
    <scope>NUCLEOTIDE SEQUENCE [LARGE SCALE GENOMIC DNA]</scope>
    <source>
        <strain evidence="3">cv. Red5</strain>
        <tissue evidence="2">Young leaf</tissue>
    </source>
</reference>
<dbReference type="OMA" id="VDEPFVE"/>
<proteinExistence type="predicted"/>
<dbReference type="OrthoDB" id="1727102at2759"/>
<evidence type="ECO:0000256" key="1">
    <source>
        <dbReference type="SAM" id="Phobius"/>
    </source>
</evidence>
<name>A0A2R6QWE8_ACTCC</name>
<accession>A0A2R6QWE8</accession>
<dbReference type="AlphaFoldDB" id="A0A2R6QWE8"/>
<dbReference type="PANTHER" id="PTHR34947">
    <property type="entry name" value="TRANSMEMBRANE PROTEIN"/>
    <property type="match status" value="1"/>
</dbReference>
<comment type="caution">
    <text evidence="2">The sequence shown here is derived from an EMBL/GenBank/DDBJ whole genome shotgun (WGS) entry which is preliminary data.</text>
</comment>
<dbReference type="Proteomes" id="UP000241394">
    <property type="component" value="Chromosome LG12"/>
</dbReference>
<keyword evidence="1" id="KW-0472">Membrane</keyword>